<keyword evidence="3 4" id="KW-0949">S-adenosyl-L-methionine</keyword>
<dbReference type="InterPro" id="IPR004556">
    <property type="entry name" value="HemK-like"/>
</dbReference>
<dbReference type="GO" id="GO:0032259">
    <property type="term" value="P:methylation"/>
    <property type="evidence" value="ECO:0007669"/>
    <property type="project" value="UniProtKB-KW"/>
</dbReference>
<feature type="binding site" evidence="4">
    <location>
        <begin position="131"/>
        <end position="135"/>
    </location>
    <ligand>
        <name>S-adenosyl-L-methionine</name>
        <dbReference type="ChEBI" id="CHEBI:59789"/>
    </ligand>
</feature>
<organism evidence="7 8">
    <name type="scientific">Prosthecochloris aestuarii (strain DSM 271 / SK 413)</name>
    <dbReference type="NCBI Taxonomy" id="290512"/>
    <lineage>
        <taxon>Bacteria</taxon>
        <taxon>Pseudomonadati</taxon>
        <taxon>Chlorobiota</taxon>
        <taxon>Chlorobiia</taxon>
        <taxon>Chlorobiales</taxon>
        <taxon>Chlorobiaceae</taxon>
        <taxon>Prosthecochloris</taxon>
    </lineage>
</organism>
<keyword evidence="2 4" id="KW-0808">Transferase</keyword>
<dbReference type="EMBL" id="CP001108">
    <property type="protein sequence ID" value="ACF46603.1"/>
    <property type="molecule type" value="Genomic_DNA"/>
</dbReference>
<dbReference type="InterPro" id="IPR002052">
    <property type="entry name" value="DNA_methylase_N6_adenine_CS"/>
</dbReference>
<proteinExistence type="inferred from homology"/>
<reference evidence="7" key="1">
    <citation type="submission" date="2008-06" db="EMBL/GenBank/DDBJ databases">
        <title>Complete sequence of chromosome of Prosthecochloris aestuarii DSM 271.</title>
        <authorList>
            <consortium name="US DOE Joint Genome Institute"/>
            <person name="Lucas S."/>
            <person name="Copeland A."/>
            <person name="Lapidus A."/>
            <person name="Glavina del Rio T."/>
            <person name="Dalin E."/>
            <person name="Tice H."/>
            <person name="Bruce D."/>
            <person name="Goodwin L."/>
            <person name="Pitluck S."/>
            <person name="Schmutz J."/>
            <person name="Larimer F."/>
            <person name="Land M."/>
            <person name="Hauser L."/>
            <person name="Kyrpides N."/>
            <person name="Anderson I."/>
            <person name="Liu Z."/>
            <person name="Li T."/>
            <person name="Zhao F."/>
            <person name="Overmann J."/>
            <person name="Bryant D.A."/>
            <person name="Richardson P."/>
        </authorList>
    </citation>
    <scope>NUCLEOTIDE SEQUENCE [LARGE SCALE GENOMIC DNA]</scope>
    <source>
        <strain evidence="7">DSM 271</strain>
    </source>
</reference>
<dbReference type="RefSeq" id="WP_012506136.1">
    <property type="nucleotide sequence ID" value="NC_011059.1"/>
</dbReference>
<evidence type="ECO:0000256" key="3">
    <source>
        <dbReference type="ARBA" id="ARBA00022691"/>
    </source>
</evidence>
<comment type="function">
    <text evidence="4">Methylates the class 1 translation termination release factors RF1/PrfA and RF2/PrfB on the glutamine residue of the universally conserved GGQ motif.</text>
</comment>
<evidence type="ECO:0000256" key="1">
    <source>
        <dbReference type="ARBA" id="ARBA00022603"/>
    </source>
</evidence>
<dbReference type="HOGENOM" id="CLU_018398_3_1_10"/>
<evidence type="ECO:0000259" key="5">
    <source>
        <dbReference type="Pfam" id="PF13649"/>
    </source>
</evidence>
<dbReference type="EC" id="2.1.1.297" evidence="4"/>
<protein>
    <recommendedName>
        <fullName evidence="4">Release factor glutamine methyltransferase</fullName>
        <shortName evidence="4">RF MTase</shortName>
        <ecNumber evidence="4">2.1.1.297</ecNumber>
    </recommendedName>
    <alternativeName>
        <fullName evidence="4">N5-glutamine methyltransferase PrmC</fullName>
    </alternativeName>
    <alternativeName>
        <fullName evidence="4">Protein-(glutamine-N5) MTase PrmC</fullName>
    </alternativeName>
    <alternativeName>
        <fullName evidence="4">Protein-glutamine N-methyltransferase PrmC</fullName>
    </alternativeName>
</protein>
<dbReference type="PANTHER" id="PTHR18895:SF74">
    <property type="entry name" value="MTRF1L RELEASE FACTOR GLUTAMINE METHYLTRANSFERASE"/>
    <property type="match status" value="1"/>
</dbReference>
<dbReference type="Gene3D" id="3.40.50.150">
    <property type="entry name" value="Vaccinia Virus protein VP39"/>
    <property type="match status" value="1"/>
</dbReference>
<dbReference type="InterPro" id="IPR050320">
    <property type="entry name" value="N5-glutamine_MTase"/>
</dbReference>
<dbReference type="PROSITE" id="PS00092">
    <property type="entry name" value="N6_MTASE"/>
    <property type="match status" value="1"/>
</dbReference>
<keyword evidence="1 4" id="KW-0489">Methyltransferase</keyword>
<dbReference type="InterPro" id="IPR029063">
    <property type="entry name" value="SAM-dependent_MTases_sf"/>
</dbReference>
<evidence type="ECO:0000256" key="2">
    <source>
        <dbReference type="ARBA" id="ARBA00022679"/>
    </source>
</evidence>
<feature type="domain" description="Methyltransferase" evidence="5">
    <location>
        <begin position="127"/>
        <end position="220"/>
    </location>
</feature>
<dbReference type="CDD" id="cd02440">
    <property type="entry name" value="AdoMet_MTases"/>
    <property type="match status" value="1"/>
</dbReference>
<dbReference type="HAMAP" id="MF_02126">
    <property type="entry name" value="RF_methyltr_PrmC"/>
    <property type="match status" value="1"/>
</dbReference>
<evidence type="ECO:0000256" key="4">
    <source>
        <dbReference type="HAMAP-Rule" id="MF_02126"/>
    </source>
</evidence>
<feature type="binding site" evidence="4">
    <location>
        <begin position="202"/>
        <end position="205"/>
    </location>
    <ligand>
        <name>substrate</name>
    </ligand>
</feature>
<dbReference type="Gene3D" id="1.10.8.10">
    <property type="entry name" value="DNA helicase RuvA subunit, C-terminal domain"/>
    <property type="match status" value="1"/>
</dbReference>
<sequence>MQQADKEWKSIELLQTTTAFFEEKQVSEARLSAELLLCHVLKANRLQLYLQHSRPVYPDELDAYRALCRKRLQGWPVQYLTGEQYFYGRVFKVDPRVLIPRPETELVVEHAIERLRGCGGEGSQLSILDIGTGSGCIAVTAALQLPGARITAIDCSAEALDVARENARSYGVETRIRFLQADMLAPEFLEDDEAAYDLIIANPPYIPDSEWDDLQAEVREHEPRVALTTASGLECYRAVAARAPSLLCQSGILCFELHAEGAGAVSVLMKENGFGDILLHKDYGGYDRILSAIRGGL</sequence>
<dbReference type="STRING" id="290512.Paes_1585"/>
<dbReference type="Pfam" id="PF13649">
    <property type="entry name" value="Methyltransf_25"/>
    <property type="match status" value="1"/>
</dbReference>
<keyword evidence="8" id="KW-1185">Reference proteome</keyword>
<dbReference type="InterPro" id="IPR041698">
    <property type="entry name" value="Methyltransf_25"/>
</dbReference>
<name>B4S9D3_PROA2</name>
<feature type="domain" description="Release factor glutamine methyltransferase N-terminal" evidence="6">
    <location>
        <begin position="12"/>
        <end position="82"/>
    </location>
</feature>
<dbReference type="InterPro" id="IPR040758">
    <property type="entry name" value="PrmC_N"/>
</dbReference>
<dbReference type="PANTHER" id="PTHR18895">
    <property type="entry name" value="HEMK METHYLTRANSFERASE"/>
    <property type="match status" value="1"/>
</dbReference>
<dbReference type="InterPro" id="IPR019874">
    <property type="entry name" value="RF_methyltr_PrmC"/>
</dbReference>
<feature type="binding site" evidence="4">
    <location>
        <position position="154"/>
    </location>
    <ligand>
        <name>S-adenosyl-L-methionine</name>
        <dbReference type="ChEBI" id="CHEBI:59789"/>
    </ligand>
</feature>
<comment type="caution">
    <text evidence="4">Lacks conserved residue(s) required for the propagation of feature annotation.</text>
</comment>
<feature type="binding site" evidence="4">
    <location>
        <position position="202"/>
    </location>
    <ligand>
        <name>S-adenosyl-L-methionine</name>
        <dbReference type="ChEBI" id="CHEBI:59789"/>
    </ligand>
</feature>
<comment type="catalytic activity">
    <reaction evidence="4">
        <text>L-glutaminyl-[peptide chain release factor] + S-adenosyl-L-methionine = N(5)-methyl-L-glutaminyl-[peptide chain release factor] + S-adenosyl-L-homocysteine + H(+)</text>
        <dbReference type="Rhea" id="RHEA:42896"/>
        <dbReference type="Rhea" id="RHEA-COMP:10271"/>
        <dbReference type="Rhea" id="RHEA-COMP:10272"/>
        <dbReference type="ChEBI" id="CHEBI:15378"/>
        <dbReference type="ChEBI" id="CHEBI:30011"/>
        <dbReference type="ChEBI" id="CHEBI:57856"/>
        <dbReference type="ChEBI" id="CHEBI:59789"/>
        <dbReference type="ChEBI" id="CHEBI:61891"/>
        <dbReference type="EC" id="2.1.1.297"/>
    </reaction>
</comment>
<comment type="similarity">
    <text evidence="4">Belongs to the protein N5-glutamine methyltransferase family. PrmC subfamily.</text>
</comment>
<dbReference type="NCBIfam" id="TIGR03534">
    <property type="entry name" value="RF_mod_PrmC"/>
    <property type="match status" value="1"/>
</dbReference>
<dbReference type="NCBIfam" id="TIGR00536">
    <property type="entry name" value="hemK_fam"/>
    <property type="match status" value="1"/>
</dbReference>
<dbReference type="eggNOG" id="COG2890">
    <property type="taxonomic scope" value="Bacteria"/>
</dbReference>
<dbReference type="GO" id="GO:0003676">
    <property type="term" value="F:nucleic acid binding"/>
    <property type="evidence" value="ECO:0007669"/>
    <property type="project" value="InterPro"/>
</dbReference>
<evidence type="ECO:0000313" key="8">
    <source>
        <dbReference type="Proteomes" id="UP000002725"/>
    </source>
</evidence>
<evidence type="ECO:0000259" key="6">
    <source>
        <dbReference type="Pfam" id="PF17827"/>
    </source>
</evidence>
<dbReference type="AlphaFoldDB" id="B4S9D3"/>
<dbReference type="GO" id="GO:0102559">
    <property type="term" value="F:peptide chain release factor N(5)-glutamine methyltransferase activity"/>
    <property type="evidence" value="ECO:0007669"/>
    <property type="project" value="UniProtKB-EC"/>
</dbReference>
<accession>B4S9D3</accession>
<dbReference type="Proteomes" id="UP000002725">
    <property type="component" value="Chromosome"/>
</dbReference>
<dbReference type="Pfam" id="PF17827">
    <property type="entry name" value="PrmC_N"/>
    <property type="match status" value="1"/>
</dbReference>
<dbReference type="KEGG" id="paa:Paes_1585"/>
<dbReference type="SUPFAM" id="SSF53335">
    <property type="entry name" value="S-adenosyl-L-methionine-dependent methyltransferases"/>
    <property type="match status" value="1"/>
</dbReference>
<gene>
    <name evidence="4" type="primary">prmC</name>
    <name evidence="7" type="ordered locus">Paes_1585</name>
</gene>
<evidence type="ECO:0000313" key="7">
    <source>
        <dbReference type="EMBL" id="ACF46603.1"/>
    </source>
</evidence>